<proteinExistence type="predicted"/>
<accession>A0A2P2N979</accession>
<dbReference type="EMBL" id="GGEC01058549">
    <property type="protein sequence ID" value="MBX39033.1"/>
    <property type="molecule type" value="Transcribed_RNA"/>
</dbReference>
<name>A0A2P2N979_RHIMU</name>
<sequence length="22" mass="2642">MPFQYVILLFWGWWVLVATGSQ</sequence>
<organism evidence="1">
    <name type="scientific">Rhizophora mucronata</name>
    <name type="common">Asiatic mangrove</name>
    <dbReference type="NCBI Taxonomy" id="61149"/>
    <lineage>
        <taxon>Eukaryota</taxon>
        <taxon>Viridiplantae</taxon>
        <taxon>Streptophyta</taxon>
        <taxon>Embryophyta</taxon>
        <taxon>Tracheophyta</taxon>
        <taxon>Spermatophyta</taxon>
        <taxon>Magnoliopsida</taxon>
        <taxon>eudicotyledons</taxon>
        <taxon>Gunneridae</taxon>
        <taxon>Pentapetalae</taxon>
        <taxon>rosids</taxon>
        <taxon>fabids</taxon>
        <taxon>Malpighiales</taxon>
        <taxon>Rhizophoraceae</taxon>
        <taxon>Rhizophora</taxon>
    </lineage>
</organism>
<dbReference type="AlphaFoldDB" id="A0A2P2N979"/>
<evidence type="ECO:0000313" key="1">
    <source>
        <dbReference type="EMBL" id="MBX39033.1"/>
    </source>
</evidence>
<reference evidence="1" key="1">
    <citation type="submission" date="2018-02" db="EMBL/GenBank/DDBJ databases">
        <title>Rhizophora mucronata_Transcriptome.</title>
        <authorList>
            <person name="Meera S.P."/>
            <person name="Sreeshan A."/>
            <person name="Augustine A."/>
        </authorList>
    </citation>
    <scope>NUCLEOTIDE SEQUENCE</scope>
    <source>
        <tissue evidence="1">Leaf</tissue>
    </source>
</reference>
<protein>
    <submittedName>
        <fullName evidence="1">Uncharacterized protein</fullName>
    </submittedName>
</protein>